<dbReference type="NCBIfam" id="TIGR00229">
    <property type="entry name" value="sensory_box"/>
    <property type="match status" value="2"/>
</dbReference>
<dbReference type="PROSITE" id="PS50110">
    <property type="entry name" value="RESPONSE_REGULATORY"/>
    <property type="match status" value="2"/>
</dbReference>
<evidence type="ECO:0000256" key="2">
    <source>
        <dbReference type="ARBA" id="ARBA00012438"/>
    </source>
</evidence>
<gene>
    <name evidence="12" type="ORF">NDI37_11095</name>
</gene>
<dbReference type="SMART" id="SM00388">
    <property type="entry name" value="HisKA"/>
    <property type="match status" value="1"/>
</dbReference>
<dbReference type="InterPro" id="IPR003661">
    <property type="entry name" value="HisK_dim/P_dom"/>
</dbReference>
<evidence type="ECO:0000256" key="3">
    <source>
        <dbReference type="ARBA" id="ARBA00022553"/>
    </source>
</evidence>
<dbReference type="InterPro" id="IPR003594">
    <property type="entry name" value="HATPase_dom"/>
</dbReference>
<dbReference type="PANTHER" id="PTHR43047:SF63">
    <property type="entry name" value="HISTIDINE KINASE"/>
    <property type="match status" value="1"/>
</dbReference>
<keyword evidence="13" id="KW-1185">Reference proteome</keyword>
<evidence type="ECO:0000259" key="9">
    <source>
        <dbReference type="PROSITE" id="PS50110"/>
    </source>
</evidence>
<evidence type="ECO:0000259" key="11">
    <source>
        <dbReference type="PROSITE" id="PS50113"/>
    </source>
</evidence>
<keyword evidence="4" id="KW-0808">Transferase</keyword>
<comment type="catalytic activity">
    <reaction evidence="1">
        <text>ATP + protein L-histidine = ADP + protein N-phospho-L-histidine.</text>
        <dbReference type="EC" id="2.7.13.3"/>
    </reaction>
</comment>
<dbReference type="RefSeq" id="WP_190426673.1">
    <property type="nucleotide sequence ID" value="NZ_JAMPKK010000020.1"/>
</dbReference>
<evidence type="ECO:0000256" key="5">
    <source>
        <dbReference type="ARBA" id="ARBA00022777"/>
    </source>
</evidence>
<feature type="domain" description="Histidine kinase" evidence="8">
    <location>
        <begin position="635"/>
        <end position="853"/>
    </location>
</feature>
<dbReference type="SUPFAM" id="SSF47384">
    <property type="entry name" value="Homodimeric domain of signal transducing histidine kinase"/>
    <property type="match status" value="1"/>
</dbReference>
<evidence type="ECO:0000259" key="8">
    <source>
        <dbReference type="PROSITE" id="PS50109"/>
    </source>
</evidence>
<dbReference type="InterPro" id="IPR001789">
    <property type="entry name" value="Sig_transdc_resp-reg_receiver"/>
</dbReference>
<evidence type="ECO:0000256" key="4">
    <source>
        <dbReference type="ARBA" id="ARBA00022679"/>
    </source>
</evidence>
<dbReference type="InterPro" id="IPR011006">
    <property type="entry name" value="CheY-like_superfamily"/>
</dbReference>
<dbReference type="Pfam" id="PF02518">
    <property type="entry name" value="HATPase_c"/>
    <property type="match status" value="1"/>
</dbReference>
<keyword evidence="3 7" id="KW-0597">Phosphoprotein</keyword>
<dbReference type="Gene3D" id="1.10.287.130">
    <property type="match status" value="1"/>
</dbReference>
<feature type="domain" description="PAC" evidence="11">
    <location>
        <begin position="436"/>
        <end position="488"/>
    </location>
</feature>
<protein>
    <recommendedName>
        <fullName evidence="2">histidine kinase</fullName>
        <ecNumber evidence="2">2.7.13.3</ecNumber>
    </recommendedName>
</protein>
<feature type="domain" description="Response regulatory" evidence="9">
    <location>
        <begin position="885"/>
        <end position="1002"/>
    </location>
</feature>
<dbReference type="InterPro" id="IPR004358">
    <property type="entry name" value="Sig_transdc_His_kin-like_C"/>
</dbReference>
<dbReference type="Proteomes" id="UP001442494">
    <property type="component" value="Unassembled WGS sequence"/>
</dbReference>
<evidence type="ECO:0000313" key="13">
    <source>
        <dbReference type="Proteomes" id="UP001442494"/>
    </source>
</evidence>
<dbReference type="CDD" id="cd00156">
    <property type="entry name" value="REC"/>
    <property type="match status" value="1"/>
</dbReference>
<dbReference type="EMBL" id="JAMPKK010000020">
    <property type="protein sequence ID" value="MEP0865015.1"/>
    <property type="molecule type" value="Genomic_DNA"/>
</dbReference>
<evidence type="ECO:0000256" key="7">
    <source>
        <dbReference type="PROSITE-ProRule" id="PRU00169"/>
    </source>
</evidence>
<dbReference type="PROSITE" id="PS50109">
    <property type="entry name" value="HIS_KIN"/>
    <property type="match status" value="1"/>
</dbReference>
<dbReference type="PANTHER" id="PTHR43047">
    <property type="entry name" value="TWO-COMPONENT HISTIDINE PROTEIN KINASE"/>
    <property type="match status" value="1"/>
</dbReference>
<dbReference type="CDD" id="cd17574">
    <property type="entry name" value="REC_OmpR"/>
    <property type="match status" value="1"/>
</dbReference>
<dbReference type="InterPro" id="IPR029016">
    <property type="entry name" value="GAF-like_dom_sf"/>
</dbReference>
<dbReference type="SMART" id="SM00091">
    <property type="entry name" value="PAS"/>
    <property type="match status" value="2"/>
</dbReference>
<dbReference type="Gene3D" id="3.30.450.40">
    <property type="match status" value="1"/>
</dbReference>
<evidence type="ECO:0000259" key="10">
    <source>
        <dbReference type="PROSITE" id="PS50112"/>
    </source>
</evidence>
<feature type="domain" description="Response regulatory" evidence="9">
    <location>
        <begin position="8"/>
        <end position="136"/>
    </location>
</feature>
<dbReference type="SMART" id="SM00387">
    <property type="entry name" value="HATPase_c"/>
    <property type="match status" value="1"/>
</dbReference>
<reference evidence="12 13" key="1">
    <citation type="submission" date="2022-04" db="EMBL/GenBank/DDBJ databases">
        <title>Positive selection, recombination, and allopatry shape intraspecific diversity of widespread and dominant cyanobacteria.</title>
        <authorList>
            <person name="Wei J."/>
            <person name="Shu W."/>
            <person name="Hu C."/>
        </authorList>
    </citation>
    <scope>NUCLEOTIDE SEQUENCE [LARGE SCALE GENOMIC DNA]</scope>
    <source>
        <strain evidence="12 13">GB2-A5</strain>
    </source>
</reference>
<dbReference type="CDD" id="cd00082">
    <property type="entry name" value="HisKA"/>
    <property type="match status" value="1"/>
</dbReference>
<dbReference type="Pfam" id="PF01590">
    <property type="entry name" value="GAF"/>
    <property type="match status" value="1"/>
</dbReference>
<dbReference type="InterPro" id="IPR036097">
    <property type="entry name" value="HisK_dim/P_sf"/>
</dbReference>
<dbReference type="SUPFAM" id="SSF55874">
    <property type="entry name" value="ATPase domain of HSP90 chaperone/DNA topoisomerase II/histidine kinase"/>
    <property type="match status" value="1"/>
</dbReference>
<dbReference type="PRINTS" id="PR00344">
    <property type="entry name" value="BCTRLSENSOR"/>
</dbReference>
<dbReference type="SMART" id="SM00448">
    <property type="entry name" value="REC"/>
    <property type="match status" value="2"/>
</dbReference>
<dbReference type="InterPro" id="IPR035965">
    <property type="entry name" value="PAS-like_dom_sf"/>
</dbReference>
<feature type="modified residue" description="4-aspartylphosphate" evidence="7">
    <location>
        <position position="71"/>
    </location>
</feature>
<dbReference type="EC" id="2.7.13.3" evidence="2"/>
<dbReference type="CDD" id="cd00130">
    <property type="entry name" value="PAS"/>
    <property type="match status" value="2"/>
</dbReference>
<evidence type="ECO:0000256" key="1">
    <source>
        <dbReference type="ARBA" id="ARBA00000085"/>
    </source>
</evidence>
<dbReference type="Pfam" id="PF13426">
    <property type="entry name" value="PAS_9"/>
    <property type="match status" value="2"/>
</dbReference>
<evidence type="ECO:0000256" key="6">
    <source>
        <dbReference type="ARBA" id="ARBA00023012"/>
    </source>
</evidence>
<dbReference type="SUPFAM" id="SSF55785">
    <property type="entry name" value="PYP-like sensor domain (PAS domain)"/>
    <property type="match status" value="2"/>
</dbReference>
<dbReference type="PROSITE" id="PS50112">
    <property type="entry name" value="PAS"/>
    <property type="match status" value="1"/>
</dbReference>
<dbReference type="Pfam" id="PF00512">
    <property type="entry name" value="HisKA"/>
    <property type="match status" value="1"/>
</dbReference>
<feature type="domain" description="PAS" evidence="10">
    <location>
        <begin position="348"/>
        <end position="386"/>
    </location>
</feature>
<dbReference type="InterPro" id="IPR000014">
    <property type="entry name" value="PAS"/>
</dbReference>
<comment type="caution">
    <text evidence="12">The sequence shown here is derived from an EMBL/GenBank/DDBJ whole genome shotgun (WGS) entry which is preliminary data.</text>
</comment>
<dbReference type="SUPFAM" id="SSF55781">
    <property type="entry name" value="GAF domain-like"/>
    <property type="match status" value="1"/>
</dbReference>
<dbReference type="Gene3D" id="3.30.450.20">
    <property type="entry name" value="PAS domain"/>
    <property type="match status" value="2"/>
</dbReference>
<dbReference type="CDD" id="cd16922">
    <property type="entry name" value="HATPase_EvgS-ArcB-TorS-like"/>
    <property type="match status" value="1"/>
</dbReference>
<dbReference type="PROSITE" id="PS50113">
    <property type="entry name" value="PAC"/>
    <property type="match status" value="1"/>
</dbReference>
<dbReference type="InterPro" id="IPR005467">
    <property type="entry name" value="His_kinase_dom"/>
</dbReference>
<feature type="modified residue" description="4-aspartylphosphate" evidence="7">
    <location>
        <position position="934"/>
    </location>
</feature>
<organism evidence="12 13">
    <name type="scientific">Funiculus sociatus GB2-A5</name>
    <dbReference type="NCBI Taxonomy" id="2933946"/>
    <lineage>
        <taxon>Bacteria</taxon>
        <taxon>Bacillati</taxon>
        <taxon>Cyanobacteriota</taxon>
        <taxon>Cyanophyceae</taxon>
        <taxon>Coleofasciculales</taxon>
        <taxon>Coleofasciculaceae</taxon>
        <taxon>Funiculus</taxon>
    </lineage>
</organism>
<proteinExistence type="predicted"/>
<dbReference type="Gene3D" id="3.30.565.10">
    <property type="entry name" value="Histidine kinase-like ATPase, C-terminal domain"/>
    <property type="match status" value="1"/>
</dbReference>
<dbReference type="InterPro" id="IPR003018">
    <property type="entry name" value="GAF"/>
</dbReference>
<dbReference type="InterPro" id="IPR000700">
    <property type="entry name" value="PAS-assoc_C"/>
</dbReference>
<name>A0ABV0JNJ4_9CYAN</name>
<sequence length="1002" mass="111106">MQIKEPITVLLVEDNVGDARLVREMLREMNATQIKLLHVVNLEECQVCLAKHRNPSDQEKTTPCVGVILLDLSLPDGNGLETVMRVRSAAPDIPIVVMSGLTDEAIALKALQEGAQDYLVKGYTDGHGLIRAVSYAIERQRMQLRLQQTQQALQHQLEREALINRITTALNSNLDPQFVVQEIVRQTLEPMGGDFCMVARDLPESKQFLIEAEYWSDLSEGDQRRNFLAWQGKTLLFEGWETVRDDLLQNRPVTIQNEKIKIKNAEILNGESLVLNIPAVLMAPIFVRNQYYGNLVVGYIQGGNSFSNSQIQLLQQLAQQTAIALYNARELEQLEHLVQERTQQLGREKALLEAILNSIQEGIVVSQPDGQALMFNPAATQIYGLEGQVKKPSSKTGLAPHFTDYVAKLQIRNPDGSCPTVEELPISRAIRGEIFTNHELIVDCPNGEQKWVSLSGSTIFDEAGKVLLAVNTTRDITKGKQAEEALRESETKFRTLYESTSAAVMLLDERGFLDCNSATLQLLGCADLEEFRGKHLSEFSPPTQPDGNDSFSLACDRIATALKEGSCRFDWIHRRKDGTDCPTEVMLSAIELGNRKVLQAVVYDISDRIQTELELRQAYDAAEAGSRAKSEFLATISHELRTPLNSILGLSNLLLQEIFGTLNQKQKEYAACIHSSGEHLLALINDILDLSKVEAGKEQLTLTSVNVENLCEYAVTIMREQALERGLQLTCEIEPNVNICVADERRLKQMLLNLLSNAIKFTPTGSVNLIVQKHPEGMAFTVTDTGIGIAPEKLPLLFQPFRQLDSGLNRQFTGTGLGLSLTRGLARLHGGDVRVSSTLGKGSTFTIDIPDLGSDSSSVINYQSSVISHESSSNGQKLRSNEQGKILIVENDKNSGMLLNDYLKSIGYTVEILIDGANFISRVRTFKPHLILLDFNLTGGISGLELLTQLRQEPEIAELPVVIVTAMAMADDKERCLNAGADDYLSKPVGVQQLELILMRYF</sequence>
<keyword evidence="5" id="KW-0418">Kinase</keyword>
<dbReference type="InterPro" id="IPR036890">
    <property type="entry name" value="HATPase_C_sf"/>
</dbReference>
<accession>A0ABV0JNJ4</accession>
<keyword evidence="6" id="KW-0902">Two-component regulatory system</keyword>
<dbReference type="Gene3D" id="3.40.50.2300">
    <property type="match status" value="2"/>
</dbReference>
<dbReference type="SUPFAM" id="SSF52172">
    <property type="entry name" value="CheY-like"/>
    <property type="match status" value="2"/>
</dbReference>
<dbReference type="Pfam" id="PF00072">
    <property type="entry name" value="Response_reg"/>
    <property type="match status" value="2"/>
</dbReference>
<evidence type="ECO:0000313" key="12">
    <source>
        <dbReference type="EMBL" id="MEP0865015.1"/>
    </source>
</evidence>